<dbReference type="RefSeq" id="WP_187786279.1">
    <property type="nucleotide sequence ID" value="NZ_JACTVA010000046.1"/>
</dbReference>
<dbReference type="Pfam" id="PF07330">
    <property type="entry name" value="DUF1467"/>
    <property type="match status" value="1"/>
</dbReference>
<comment type="caution">
    <text evidence="2">The sequence shown here is derived from an EMBL/GenBank/DDBJ whole genome shotgun (WGS) entry which is preliminary data.</text>
</comment>
<keyword evidence="1" id="KW-0472">Membrane</keyword>
<organism evidence="2 3">
    <name type="scientific">Teichococcus aerophilus</name>
    <dbReference type="NCBI Taxonomy" id="1224513"/>
    <lineage>
        <taxon>Bacteria</taxon>
        <taxon>Pseudomonadati</taxon>
        <taxon>Pseudomonadota</taxon>
        <taxon>Alphaproteobacteria</taxon>
        <taxon>Acetobacterales</taxon>
        <taxon>Roseomonadaceae</taxon>
        <taxon>Roseomonas</taxon>
    </lineage>
</organism>
<accession>A0ABR7RRA0</accession>
<keyword evidence="1" id="KW-0812">Transmembrane</keyword>
<evidence type="ECO:0000313" key="2">
    <source>
        <dbReference type="EMBL" id="MBC9209136.1"/>
    </source>
</evidence>
<dbReference type="EMBL" id="JACTVA010000046">
    <property type="protein sequence ID" value="MBC9209136.1"/>
    <property type="molecule type" value="Genomic_DNA"/>
</dbReference>
<dbReference type="Proteomes" id="UP000626026">
    <property type="component" value="Unassembled WGS sequence"/>
</dbReference>
<keyword evidence="3" id="KW-1185">Reference proteome</keyword>
<proteinExistence type="predicted"/>
<gene>
    <name evidence="2" type="ORF">IBL26_19995</name>
</gene>
<name>A0ABR7RRA0_9PROT</name>
<feature type="transmembrane region" description="Helical" evidence="1">
    <location>
        <begin position="48"/>
        <end position="70"/>
    </location>
</feature>
<protein>
    <submittedName>
        <fullName evidence="2">DUF1467 family protein</fullName>
    </submittedName>
</protein>
<feature type="transmembrane region" description="Helical" evidence="1">
    <location>
        <begin position="6"/>
        <end position="27"/>
    </location>
</feature>
<dbReference type="InterPro" id="IPR009935">
    <property type="entry name" value="DUF1467"/>
</dbReference>
<keyword evidence="1" id="KW-1133">Transmembrane helix</keyword>
<reference evidence="2 3" key="1">
    <citation type="journal article" date="2013" name="Int. J. Syst. Evol. Microbiol.">
        <title>Roseomonas aerophila sp. nov., isolated from air.</title>
        <authorList>
            <person name="Kim S.J."/>
            <person name="Weon H.Y."/>
            <person name="Ahn J.H."/>
            <person name="Hong S.B."/>
            <person name="Seok S.J."/>
            <person name="Whang K.S."/>
            <person name="Kwon S.W."/>
        </authorList>
    </citation>
    <scope>NUCLEOTIDE SEQUENCE [LARGE SCALE GENOMIC DNA]</scope>
    <source>
        <strain evidence="2 3">NBRC 108923</strain>
    </source>
</reference>
<evidence type="ECO:0000313" key="3">
    <source>
        <dbReference type="Proteomes" id="UP000626026"/>
    </source>
</evidence>
<sequence length="86" mass="9688">MGWVTGVMVYFVVWWTVLFAVLPFGVVPEEAAERESGGWRGTPRSPAIVTKALWTTVVATAVWLVIWYLVNSDWLSFRTGWLAMPA</sequence>
<evidence type="ECO:0000256" key="1">
    <source>
        <dbReference type="SAM" id="Phobius"/>
    </source>
</evidence>